<evidence type="ECO:0000313" key="2">
    <source>
        <dbReference type="Proteomes" id="UP000805649"/>
    </source>
</evidence>
<comment type="caution">
    <text evidence="1">The sequence shown here is derived from an EMBL/GenBank/DDBJ whole genome shotgun (WGS) entry which is preliminary data.</text>
</comment>
<proteinExistence type="predicted"/>
<reference evidence="1 2" key="1">
    <citation type="journal article" date="2020" name="Phytopathology">
        <title>Genome Sequence Resources of Colletotrichum truncatum, C. plurivorum, C. musicola, and C. sojae: Four Species Pathogenic to Soybean (Glycine max).</title>
        <authorList>
            <person name="Rogerio F."/>
            <person name="Boufleur T.R."/>
            <person name="Ciampi-Guillardi M."/>
            <person name="Sukno S.A."/>
            <person name="Thon M.R."/>
            <person name="Massola Junior N.S."/>
            <person name="Baroncelli R."/>
        </authorList>
    </citation>
    <scope>NUCLEOTIDE SEQUENCE [LARGE SCALE GENOMIC DNA]</scope>
    <source>
        <strain evidence="1 2">CMES1059</strain>
    </source>
</reference>
<gene>
    <name evidence="1" type="ORF">CTRU02_209598</name>
</gene>
<sequence length="1472" mass="168019">MVSAELTAMVRGIYHRFPSEHWERTRAILEANEPRRLFAHIESLISTRQIDASLKENEAFRKLAAEMYSARHPWLKDADLGQARWESFQEFSAGMLSAQAREAENDPETMLKMKRQIMLRRIREGKDVEMWRQLLGFQGVEFDEAEVRGDSDPAYGQGQQNEVVGVAISCIDGPDATYGPSSAGRSVKEFERPQQPAVPKAPAEGGQTLHNPFTTEWKARVAPDGWEYPAIFDPYFTSNQFIRRSNPYELPKIPGFSSDDEEETEQTATEEEEPREVSNPIGRAGQAVTIAKLRRTSTATSNHDQPGTSKTVTFKGRPGRGGREMGSISLLGGDEVRDAPRPLIPSFTISTRTHSRAVAQPGPSQPSQPPITVGRPTPTDQNAPRLFERLVTAEGTRPNNEPLAPLAKGRIFTPAREEISPSPSPTSSQHEDIEMADLTSEDVDMGDAQTTNDQTETAEQRWLADLVGREVTTSAEDHQMMSYRGWRIHSPKVQLARIKNFLADEDIDRTLNWERKFAEIGLFLQHCVRMPDATRKIWYGDLRECINMLHTHWVFEQHHYGERPLVVDFPELSNISARLPPVPGGRSIVVEKMPAEDVVRPRYLLHRVPESIQDVDYQIPGRLLRETFLTWFRQDGNLVWNADPTTGGAMPGSGDRGKAFGYSPDFNMALTEDEWFGKCMSGGPETTVQAIRGDANFYMPNSEFVPGGVDEVTVRGRTHRMQRMYPEGEAQQRFARYRGAKRAALQQCLSHFDSVENVAIQGPFRRLVLPPTRRQRELARERAGRNIVYKPHAIERPPEGTKLDPLGLTYWHQVMRSNHYERAEDARALTERDRRAMLTQTGSDTDPVFTPANFLGPVTPFSFLKESERKAVTRYKRLCEFRDKLTRAYNRAPRQMLEGMLKNIELGLRGEPSWDMQNEIAQHLKKYGKFREVDDMEMHWLQFVCGPSTNEKMEREPLPKLGREFDVFVTRIQTLLDDPNKESLLAKQEKKADVMHITLALNAGLREGDFVLREDMVGKYCKVLANRGRLGYEVDKGRIMISRPTCDWHPEHRLNWPEGDDPWDAQTNIWNAANLPPPEDTWIWEEAFANIDWVNTSARLTKDMLWSRAYRVGVELDNLEEQLRQLDLKLDQAQEWDDRAVQLQDVAGMWKGQFDRGVPGRGPSVSYVSVVKAGDPGKFKEGMTEAEAYEIVRKGIIDELSEGNSTLWPARPRFSTVGDGDDDKEEDDEVMTLHRERVWDWARPEVAGVKKQFFSVNRWPVHLQTEKRQEQIRRSVEDKKRLKDEEKAEEKAEMEKMEEEVRPTAEDVASAQRAEIERMLSVPYHERDERTMFFPGQTEFWGGDTVSQRRAMEAHVQRTFESKFIMLGEATQVLIFVADSRTPADNTGHDGADDPRSTGSDSDGTVWPDVNSPNIPRSVPDSIVRGSNWYRSQSAARPARVEGLHPPDLLHPYPEQQEENRRRVRFEDDGIE</sequence>
<evidence type="ECO:0000313" key="1">
    <source>
        <dbReference type="EMBL" id="KAL0935007.1"/>
    </source>
</evidence>
<keyword evidence="2" id="KW-1185">Reference proteome</keyword>
<dbReference type="EMBL" id="VUJX02000006">
    <property type="protein sequence ID" value="KAL0935007.1"/>
    <property type="molecule type" value="Genomic_DNA"/>
</dbReference>
<organism evidence="1 2">
    <name type="scientific">Colletotrichum truncatum</name>
    <name type="common">Anthracnose fungus</name>
    <name type="synonym">Colletotrichum capsici</name>
    <dbReference type="NCBI Taxonomy" id="5467"/>
    <lineage>
        <taxon>Eukaryota</taxon>
        <taxon>Fungi</taxon>
        <taxon>Dikarya</taxon>
        <taxon>Ascomycota</taxon>
        <taxon>Pezizomycotina</taxon>
        <taxon>Sordariomycetes</taxon>
        <taxon>Hypocreomycetidae</taxon>
        <taxon>Glomerellales</taxon>
        <taxon>Glomerellaceae</taxon>
        <taxon>Colletotrichum</taxon>
        <taxon>Colletotrichum truncatum species complex</taxon>
    </lineage>
</organism>
<dbReference type="Proteomes" id="UP000805649">
    <property type="component" value="Unassembled WGS sequence"/>
</dbReference>
<accession>A0ACC3YT19</accession>
<name>A0ACC3YT19_COLTU</name>
<protein>
    <submittedName>
        <fullName evidence="1">Uncharacterized protein</fullName>
    </submittedName>
</protein>